<dbReference type="SUPFAM" id="SSF50475">
    <property type="entry name" value="FMN-binding split barrel"/>
    <property type="match status" value="1"/>
</dbReference>
<dbReference type="Pfam" id="PF01243">
    <property type="entry name" value="PNPOx_N"/>
    <property type="match status" value="1"/>
</dbReference>
<dbReference type="AlphaFoldDB" id="A0A813KFF6"/>
<dbReference type="Proteomes" id="UP000654075">
    <property type="component" value="Unassembled WGS sequence"/>
</dbReference>
<dbReference type="Gene3D" id="2.30.110.10">
    <property type="entry name" value="Electron Transport, Fmn-binding Protein, Chain A"/>
    <property type="match status" value="1"/>
</dbReference>
<keyword evidence="5" id="KW-1185">Reference proteome</keyword>
<evidence type="ECO:0000313" key="2">
    <source>
        <dbReference type="EMBL" id="CAE8590432.1"/>
    </source>
</evidence>
<sequence length="252" mass="27806">MGKVHQCLSESLIQWIWEQNLFFVATAASRGHVNISPKGHMHGCFAVLSPTSVAYLDFSGSGAETAAHLNENGRITLFFVAFSGPPQILRLYGHAVAVPRNDVPQELRERFSEEYISHNGFRAIITVNIHRISTSCGFSIPLYDYVGERDVLLKLFAKKTLAESDEYRILKNSFSIDKLPSIGNRALNTSAPIVAARLKDGYWWGYTDLTPAEHLQSWVGSFFVLPALGSRDVAMLSFGAVGAAILLKCARS</sequence>
<protein>
    <recommendedName>
        <fullName evidence="1">Pyridoxamine 5'-phosphate oxidase N-terminal domain-containing protein</fullName>
    </recommendedName>
</protein>
<dbReference type="Proteomes" id="UP000626109">
    <property type="component" value="Unassembled WGS sequence"/>
</dbReference>
<evidence type="ECO:0000313" key="5">
    <source>
        <dbReference type="Proteomes" id="UP000654075"/>
    </source>
</evidence>
<evidence type="ECO:0000259" key="1">
    <source>
        <dbReference type="Pfam" id="PF01243"/>
    </source>
</evidence>
<feature type="domain" description="Pyridoxamine 5'-phosphate oxidase N-terminal" evidence="1">
    <location>
        <begin position="14"/>
        <end position="134"/>
    </location>
</feature>
<dbReference type="PANTHER" id="PTHR39336">
    <property type="entry name" value="PYRIDOXAMINE PHOSPHATE OXIDASE FAMILY PROTEIN (AFU_ORTHOLOGUE AFUA_6G11440)"/>
    <property type="match status" value="1"/>
</dbReference>
<dbReference type="InterPro" id="IPR011576">
    <property type="entry name" value="Pyridox_Oxase_N"/>
</dbReference>
<name>A0A813KFF6_POLGL</name>
<dbReference type="OrthoDB" id="539398at2759"/>
<evidence type="ECO:0000313" key="3">
    <source>
        <dbReference type="EMBL" id="CAE8699088.1"/>
    </source>
</evidence>
<dbReference type="EMBL" id="CAJNNW010029120">
    <property type="protein sequence ID" value="CAE8699088.1"/>
    <property type="molecule type" value="Genomic_DNA"/>
</dbReference>
<comment type="caution">
    <text evidence="3">The sequence shown here is derived from an EMBL/GenBank/DDBJ whole genome shotgun (WGS) entry which is preliminary data.</text>
</comment>
<organism evidence="3 4">
    <name type="scientific">Polarella glacialis</name>
    <name type="common">Dinoflagellate</name>
    <dbReference type="NCBI Taxonomy" id="89957"/>
    <lineage>
        <taxon>Eukaryota</taxon>
        <taxon>Sar</taxon>
        <taxon>Alveolata</taxon>
        <taxon>Dinophyceae</taxon>
        <taxon>Suessiales</taxon>
        <taxon>Suessiaceae</taxon>
        <taxon>Polarella</taxon>
    </lineage>
</organism>
<dbReference type="OMA" id="RITLMWC"/>
<dbReference type="PANTHER" id="PTHR39336:SF1">
    <property type="entry name" value="PYRIDOXAMINE PHOSPHATE OXIDASE FAMILY PROTEIN (AFU_ORTHOLOGUE AFUA_6G11440)"/>
    <property type="match status" value="1"/>
</dbReference>
<dbReference type="InterPro" id="IPR012349">
    <property type="entry name" value="Split_barrel_FMN-bd"/>
</dbReference>
<reference evidence="3" key="1">
    <citation type="submission" date="2021-02" db="EMBL/GenBank/DDBJ databases">
        <authorList>
            <person name="Dougan E. K."/>
            <person name="Rhodes N."/>
            <person name="Thang M."/>
            <person name="Chan C."/>
        </authorList>
    </citation>
    <scope>NUCLEOTIDE SEQUENCE</scope>
</reference>
<gene>
    <name evidence="2" type="ORF">PGLA1383_LOCUS9153</name>
    <name evidence="3" type="ORF">PGLA2088_LOCUS31016</name>
</gene>
<accession>A0A813KFF6</accession>
<evidence type="ECO:0000313" key="4">
    <source>
        <dbReference type="Proteomes" id="UP000626109"/>
    </source>
</evidence>
<dbReference type="EMBL" id="CAJNNV010004258">
    <property type="protein sequence ID" value="CAE8590432.1"/>
    <property type="molecule type" value="Genomic_DNA"/>
</dbReference>
<proteinExistence type="predicted"/>